<name>A0A058YZV1_FONAL</name>
<evidence type="ECO:0000256" key="8">
    <source>
        <dbReference type="ARBA" id="ARBA00048248"/>
    </source>
</evidence>
<accession>A0A058YZV1</accession>
<keyword evidence="11" id="KW-1185">Reference proteome</keyword>
<protein>
    <recommendedName>
        <fullName evidence="1 9">Tyrosine--tRNA ligase</fullName>
        <ecNumber evidence="1 9">6.1.1.1</ecNumber>
    </recommendedName>
    <alternativeName>
        <fullName evidence="7 9">Tyrosyl-tRNA synthetase</fullName>
    </alternativeName>
</protein>
<keyword evidence="3 9" id="KW-0547">Nucleotide-binding</keyword>
<comment type="similarity">
    <text evidence="9">Belongs to the class-I aminoacyl-tRNA synthetase family.</text>
</comment>
<dbReference type="InterPro" id="IPR002307">
    <property type="entry name" value="Tyr-tRNA-ligase"/>
</dbReference>
<comment type="catalytic activity">
    <reaction evidence="8 9">
        <text>tRNA(Tyr) + L-tyrosine + ATP = L-tyrosyl-tRNA(Tyr) + AMP + diphosphate + H(+)</text>
        <dbReference type="Rhea" id="RHEA:10220"/>
        <dbReference type="Rhea" id="RHEA-COMP:9706"/>
        <dbReference type="Rhea" id="RHEA-COMP:9707"/>
        <dbReference type="ChEBI" id="CHEBI:15378"/>
        <dbReference type="ChEBI" id="CHEBI:30616"/>
        <dbReference type="ChEBI" id="CHEBI:33019"/>
        <dbReference type="ChEBI" id="CHEBI:58315"/>
        <dbReference type="ChEBI" id="CHEBI:78442"/>
        <dbReference type="ChEBI" id="CHEBI:78536"/>
        <dbReference type="ChEBI" id="CHEBI:456215"/>
        <dbReference type="EC" id="6.1.1.1"/>
    </reaction>
</comment>
<proteinExistence type="inferred from homology"/>
<dbReference type="InterPro" id="IPR014729">
    <property type="entry name" value="Rossmann-like_a/b/a_fold"/>
</dbReference>
<dbReference type="OrthoDB" id="197206at2759"/>
<dbReference type="Gene3D" id="1.10.240.10">
    <property type="entry name" value="Tyrosyl-Transfer RNA Synthetase"/>
    <property type="match status" value="1"/>
</dbReference>
<keyword evidence="5 9" id="KW-0648">Protein biosynthesis</keyword>
<dbReference type="NCBIfam" id="NF006330">
    <property type="entry name" value="PRK08560.1"/>
    <property type="match status" value="1"/>
</dbReference>
<dbReference type="EC" id="6.1.1.1" evidence="1 9"/>
<sequence length="712" mass="75138">MDSIELITKNLQEHLSINILADALNRQDDAARIYWGTAPTGKPHIGYFVPLVKIAEFLKAGCQMTILFADLHAFLDHNKSTLDVLEHRSYYYERVITQALVSIGVPIDQLTFSRGMSYQLKSDYSKDVLQLCKLVSLVDAKRAGAEVVKQVDSPLLSGMVYPLLQALDEQYLLVDAQFGGVDQRKIFTFAYMFLPRLGYRRRAHLLNPMVPGLQGAKMSASQADSKIDLLDSRETIFSKIATAQCSPGEIEGNPLLCFAQYVLFPARALNPAGGPVTLAPAAGGAPRAFDTFDQLRDAFQAGEVTPDDLRALVSTGISDLIDPIREQFTGDARWAESEAKGYPTAEATGAAPCDDLLDELAAMDSGKMTAELVAAVAEWKAGRTASSDLGPLRRAVAPALAHEYAHRLATASGDRLAAFRARLADQAQLRALVQSVASYVAEQPAAAGAAEVDATAAGPLGLGSVAALLTQLLSRLQPVDTAAAAAGGEDGAAGLSAVAAVQGPLAQSVADIGAKAPNCDFVDIGRTLLADMASLAGLVERISANLTDADQVAPLLLTLCVQLKTLSTNLNSMRPACDQSLSKSRARDFKAKLDQLAALAQELLPGCTLLAGLLQCVAAWLGAARRLGTEGTLAEVAGQQPVPAFLAAVNADLLAFLDGSSQLILTFPAELLAQIFDVASDLNTDVSAFIDTLDAPFVGFLSAAMAALEAAA</sequence>
<dbReference type="Gene3D" id="3.40.50.620">
    <property type="entry name" value="HUPs"/>
    <property type="match status" value="1"/>
</dbReference>
<keyword evidence="4 9" id="KW-0067">ATP-binding</keyword>
<dbReference type="GO" id="GO:0004831">
    <property type="term" value="F:tyrosine-tRNA ligase activity"/>
    <property type="evidence" value="ECO:0007669"/>
    <property type="project" value="UniProtKB-EC"/>
</dbReference>
<dbReference type="PANTHER" id="PTHR46264">
    <property type="entry name" value="TYROSINE-TRNA LIGASE"/>
    <property type="match status" value="1"/>
</dbReference>
<evidence type="ECO:0000256" key="2">
    <source>
        <dbReference type="ARBA" id="ARBA00022598"/>
    </source>
</evidence>
<dbReference type="RefSeq" id="XP_009498075.1">
    <property type="nucleotide sequence ID" value="XM_009499800.1"/>
</dbReference>
<dbReference type="SUPFAM" id="SSF52374">
    <property type="entry name" value="Nucleotidylyl transferase"/>
    <property type="match status" value="1"/>
</dbReference>
<dbReference type="AlphaFoldDB" id="A0A058YZV1"/>
<evidence type="ECO:0000256" key="1">
    <source>
        <dbReference type="ARBA" id="ARBA00013160"/>
    </source>
</evidence>
<dbReference type="GO" id="GO:0005737">
    <property type="term" value="C:cytoplasm"/>
    <property type="evidence" value="ECO:0007669"/>
    <property type="project" value="TreeGrafter"/>
</dbReference>
<keyword evidence="6 9" id="KW-0030">Aminoacyl-tRNA synthetase</keyword>
<dbReference type="EMBL" id="KB932217">
    <property type="protein sequence ID" value="KCV67514.1"/>
    <property type="molecule type" value="Genomic_DNA"/>
</dbReference>
<evidence type="ECO:0000256" key="5">
    <source>
        <dbReference type="ARBA" id="ARBA00022917"/>
    </source>
</evidence>
<dbReference type="GO" id="GO:0006437">
    <property type="term" value="P:tyrosyl-tRNA aminoacylation"/>
    <property type="evidence" value="ECO:0007669"/>
    <property type="project" value="InterPro"/>
</dbReference>
<dbReference type="NCBIfam" id="TIGR00234">
    <property type="entry name" value="tyrS"/>
    <property type="match status" value="1"/>
</dbReference>
<reference evidence="10" key="1">
    <citation type="submission" date="2013-04" db="EMBL/GenBank/DDBJ databases">
        <title>The Genome Sequence of Fonticula alba ATCC 38817.</title>
        <authorList>
            <consortium name="The Broad Institute Genomics Platform"/>
            <person name="Russ C."/>
            <person name="Cuomo C."/>
            <person name="Burger G."/>
            <person name="Gray M.W."/>
            <person name="Holland P.W.H."/>
            <person name="King N."/>
            <person name="Lang F.B.F."/>
            <person name="Roger A.J."/>
            <person name="Ruiz-Trillo I."/>
            <person name="Brown M."/>
            <person name="Walker B."/>
            <person name="Young S."/>
            <person name="Zeng Q."/>
            <person name="Gargeya S."/>
            <person name="Fitzgerald M."/>
            <person name="Haas B."/>
            <person name="Abouelleil A."/>
            <person name="Allen A.W."/>
            <person name="Alvarado L."/>
            <person name="Arachchi H.M."/>
            <person name="Berlin A.M."/>
            <person name="Chapman S.B."/>
            <person name="Gainer-Dewar J."/>
            <person name="Goldberg J."/>
            <person name="Griggs A."/>
            <person name="Gujja S."/>
            <person name="Hansen M."/>
            <person name="Howarth C."/>
            <person name="Imamovic A."/>
            <person name="Ireland A."/>
            <person name="Larimer J."/>
            <person name="McCowan C."/>
            <person name="Murphy C."/>
            <person name="Pearson M."/>
            <person name="Poon T.W."/>
            <person name="Priest M."/>
            <person name="Roberts A."/>
            <person name="Saif S."/>
            <person name="Shea T."/>
            <person name="Sisk P."/>
            <person name="Sykes S."/>
            <person name="Wortman J."/>
            <person name="Nusbaum C."/>
            <person name="Birren B."/>
        </authorList>
    </citation>
    <scope>NUCLEOTIDE SEQUENCE [LARGE SCALE GENOMIC DNA]</scope>
    <source>
        <strain evidence="10">ATCC 38817</strain>
    </source>
</reference>
<dbReference type="STRING" id="691883.A0A058YZV1"/>
<evidence type="ECO:0000313" key="10">
    <source>
        <dbReference type="EMBL" id="KCV67514.1"/>
    </source>
</evidence>
<dbReference type="eggNOG" id="KOG2144">
    <property type="taxonomic scope" value="Eukaryota"/>
</dbReference>
<dbReference type="PANTHER" id="PTHR46264:SF4">
    <property type="entry name" value="TYROSINE--TRNA LIGASE, CYTOPLASMIC"/>
    <property type="match status" value="1"/>
</dbReference>
<dbReference type="InterPro" id="IPR002305">
    <property type="entry name" value="aa-tRNA-synth_Ic"/>
</dbReference>
<keyword evidence="2 9" id="KW-0436">Ligase</keyword>
<gene>
    <name evidence="10" type="ORF">H696_06033</name>
</gene>
<dbReference type="InterPro" id="IPR050489">
    <property type="entry name" value="Tyr-tRNA_synthase"/>
</dbReference>
<evidence type="ECO:0000256" key="9">
    <source>
        <dbReference type="RuleBase" id="RU361234"/>
    </source>
</evidence>
<dbReference type="Proteomes" id="UP000030693">
    <property type="component" value="Unassembled WGS sequence"/>
</dbReference>
<dbReference type="Pfam" id="PF00579">
    <property type="entry name" value="tRNA-synt_1b"/>
    <property type="match status" value="1"/>
</dbReference>
<evidence type="ECO:0000256" key="7">
    <source>
        <dbReference type="ARBA" id="ARBA00033323"/>
    </source>
</evidence>
<organism evidence="10">
    <name type="scientific">Fonticula alba</name>
    <name type="common">Slime mold</name>
    <dbReference type="NCBI Taxonomy" id="691883"/>
    <lineage>
        <taxon>Eukaryota</taxon>
        <taxon>Rotosphaerida</taxon>
        <taxon>Fonticulaceae</taxon>
        <taxon>Fonticula</taxon>
    </lineage>
</organism>
<dbReference type="PRINTS" id="PR01040">
    <property type="entry name" value="TRNASYNTHTYR"/>
</dbReference>
<dbReference type="GO" id="GO:0005524">
    <property type="term" value="F:ATP binding"/>
    <property type="evidence" value="ECO:0007669"/>
    <property type="project" value="UniProtKB-KW"/>
</dbReference>
<evidence type="ECO:0000256" key="6">
    <source>
        <dbReference type="ARBA" id="ARBA00023146"/>
    </source>
</evidence>
<dbReference type="GeneID" id="20530758"/>
<evidence type="ECO:0000256" key="4">
    <source>
        <dbReference type="ARBA" id="ARBA00022840"/>
    </source>
</evidence>
<evidence type="ECO:0000256" key="3">
    <source>
        <dbReference type="ARBA" id="ARBA00022741"/>
    </source>
</evidence>
<evidence type="ECO:0000313" key="11">
    <source>
        <dbReference type="Proteomes" id="UP000030693"/>
    </source>
</evidence>